<comment type="similarity">
    <text evidence="11">Belongs to the tetrahydrofolate dehydrogenase/cyclohydrolase family.</text>
</comment>
<dbReference type="GO" id="GO:0009086">
    <property type="term" value="P:methionine biosynthetic process"/>
    <property type="evidence" value="ECO:0007669"/>
    <property type="project" value="UniProtKB-KW"/>
</dbReference>
<evidence type="ECO:0000256" key="7">
    <source>
        <dbReference type="ARBA" id="ARBA00023002"/>
    </source>
</evidence>
<evidence type="ECO:0000259" key="12">
    <source>
        <dbReference type="Pfam" id="PF00763"/>
    </source>
</evidence>
<dbReference type="GO" id="GO:0035999">
    <property type="term" value="P:tetrahydrofolate interconversion"/>
    <property type="evidence" value="ECO:0007669"/>
    <property type="project" value="UniProtKB-UniRule"/>
</dbReference>
<keyword evidence="8 11" id="KW-0368">Histidine biosynthesis</keyword>
<evidence type="ECO:0000259" key="13">
    <source>
        <dbReference type="Pfam" id="PF02882"/>
    </source>
</evidence>
<reference evidence="14" key="1">
    <citation type="journal article" date="2015" name="Nature">
        <title>rRNA introns, odd ribosomes, and small enigmatic genomes across a large radiation of phyla.</title>
        <authorList>
            <person name="Brown C.T."/>
            <person name="Hug L.A."/>
            <person name="Thomas B.C."/>
            <person name="Sharon I."/>
            <person name="Castelle C.J."/>
            <person name="Singh A."/>
            <person name="Wilkins M.J."/>
            <person name="Williams K.H."/>
            <person name="Banfield J.F."/>
        </authorList>
    </citation>
    <scope>NUCLEOTIDE SEQUENCE [LARGE SCALE GENOMIC DNA]</scope>
</reference>
<proteinExistence type="inferred from homology"/>
<dbReference type="EMBL" id="LBUU01000006">
    <property type="protein sequence ID" value="KKQ70210.1"/>
    <property type="molecule type" value="Genomic_DNA"/>
</dbReference>
<sequence length="280" mass="31265">MSELINGKLIAEKIKDTIVAEILTFQGKRPNLAIILIGEREDSRLYVALKEKEALKVGIDTHIYRCTDTTPESEIIQMIECLNNDELIDAILVQLPLPDSFDTDKIIKAIDPKKDVDLFHPENLKKLLASCNHEEVLPPVLKAVLIMLNEIKIDLKDKRVCLIANSDVFGKSLAHVLDCRGAKTELMKADDKNLKSKTSKADILISAVGRPHFIKKEMVKKDAVVIDIGITKEKGKVLGDVDFDDVEDKVAFITPVPGGVGPMTIAMLFWNTLEIFKKRL</sequence>
<dbReference type="PROSITE" id="PS00766">
    <property type="entry name" value="THF_DHG_CYH_1"/>
    <property type="match status" value="1"/>
</dbReference>
<evidence type="ECO:0000256" key="8">
    <source>
        <dbReference type="ARBA" id="ARBA00023102"/>
    </source>
</evidence>
<dbReference type="InterPro" id="IPR000672">
    <property type="entry name" value="THF_DH/CycHdrlase"/>
</dbReference>
<keyword evidence="9 11" id="KW-0486">Methionine biosynthesis</keyword>
<feature type="binding site" evidence="11">
    <location>
        <position position="230"/>
    </location>
    <ligand>
        <name>NADP(+)</name>
        <dbReference type="ChEBI" id="CHEBI:58349"/>
    </ligand>
</feature>
<organism evidence="14 15">
    <name type="scientific">Candidatus Falkowbacteria bacterium GW2011_GWE1_38_31</name>
    <dbReference type="NCBI Taxonomy" id="1618638"/>
    <lineage>
        <taxon>Bacteria</taxon>
        <taxon>Candidatus Falkowiibacteriota</taxon>
    </lineage>
</organism>
<dbReference type="InterPro" id="IPR020631">
    <property type="entry name" value="THF_DH/CycHdrlase_NAD-bd_dom"/>
</dbReference>
<dbReference type="PRINTS" id="PR00085">
    <property type="entry name" value="THFDHDRGNASE"/>
</dbReference>
<dbReference type="InterPro" id="IPR046346">
    <property type="entry name" value="Aminoacid_DH-like_N_sf"/>
</dbReference>
<comment type="catalytic activity">
    <reaction evidence="11">
        <text>(6R)-5,10-methylene-5,6,7,8-tetrahydrofolate + NADP(+) = (6R)-5,10-methenyltetrahydrofolate + NADPH</text>
        <dbReference type="Rhea" id="RHEA:22812"/>
        <dbReference type="ChEBI" id="CHEBI:15636"/>
        <dbReference type="ChEBI" id="CHEBI:57455"/>
        <dbReference type="ChEBI" id="CHEBI:57783"/>
        <dbReference type="ChEBI" id="CHEBI:58349"/>
        <dbReference type="EC" id="1.5.1.5"/>
    </reaction>
</comment>
<dbReference type="InterPro" id="IPR020867">
    <property type="entry name" value="THF_DH/CycHdrlase_CS"/>
</dbReference>
<keyword evidence="3 11" id="KW-0554">One-carbon metabolism</keyword>
<dbReference type="CDD" id="cd01080">
    <property type="entry name" value="NAD_bind_m-THF_DH_Cyclohyd"/>
    <property type="match status" value="1"/>
</dbReference>
<evidence type="ECO:0000256" key="1">
    <source>
        <dbReference type="ARBA" id="ARBA00004777"/>
    </source>
</evidence>
<evidence type="ECO:0000256" key="4">
    <source>
        <dbReference type="ARBA" id="ARBA00022755"/>
    </source>
</evidence>
<dbReference type="SUPFAM" id="SSF51735">
    <property type="entry name" value="NAD(P)-binding Rossmann-fold domains"/>
    <property type="match status" value="1"/>
</dbReference>
<dbReference type="UniPathway" id="UPA00193"/>
<name>A0A0G0K455_9BACT</name>
<dbReference type="GO" id="GO:0006164">
    <property type="term" value="P:purine nucleotide biosynthetic process"/>
    <property type="evidence" value="ECO:0007669"/>
    <property type="project" value="UniProtKB-KW"/>
</dbReference>
<dbReference type="Pfam" id="PF00763">
    <property type="entry name" value="THF_DHG_CYH"/>
    <property type="match status" value="1"/>
</dbReference>
<feature type="domain" description="Tetrahydrofolate dehydrogenase/cyclohydrolase catalytic" evidence="12">
    <location>
        <begin position="5"/>
        <end position="117"/>
    </location>
</feature>
<comment type="function">
    <text evidence="11">Catalyzes the oxidation of 5,10-methylenetetrahydrofolate to 5,10-methenyltetrahydrofolate and then the hydrolysis of 5,10-methenyltetrahydrofolate to 10-formyltetrahydrofolate.</text>
</comment>
<dbReference type="GO" id="GO:0005829">
    <property type="term" value="C:cytosol"/>
    <property type="evidence" value="ECO:0007669"/>
    <property type="project" value="TreeGrafter"/>
</dbReference>
<dbReference type="GO" id="GO:0000105">
    <property type="term" value="P:L-histidine biosynthetic process"/>
    <property type="evidence" value="ECO:0007669"/>
    <property type="project" value="UniProtKB-KW"/>
</dbReference>
<gene>
    <name evidence="11" type="primary">folD</name>
    <name evidence="14" type="ORF">US91_C0006G0049</name>
</gene>
<dbReference type="Pfam" id="PF02882">
    <property type="entry name" value="THF_DHG_CYH_C"/>
    <property type="match status" value="1"/>
</dbReference>
<evidence type="ECO:0000313" key="14">
    <source>
        <dbReference type="EMBL" id="KKQ70210.1"/>
    </source>
</evidence>
<comment type="pathway">
    <text evidence="1 11">One-carbon metabolism; tetrahydrofolate interconversion.</text>
</comment>
<dbReference type="AlphaFoldDB" id="A0A0G0K455"/>
<dbReference type="PANTHER" id="PTHR48099:SF5">
    <property type="entry name" value="C-1-TETRAHYDROFOLATE SYNTHASE, CYTOPLASMIC"/>
    <property type="match status" value="1"/>
</dbReference>
<keyword evidence="4 11" id="KW-0658">Purine biosynthesis</keyword>
<evidence type="ECO:0000256" key="11">
    <source>
        <dbReference type="HAMAP-Rule" id="MF_01576"/>
    </source>
</evidence>
<dbReference type="PANTHER" id="PTHR48099">
    <property type="entry name" value="C-1-TETRAHYDROFOLATE SYNTHASE, CYTOPLASMIC-RELATED"/>
    <property type="match status" value="1"/>
</dbReference>
<evidence type="ECO:0000256" key="6">
    <source>
        <dbReference type="ARBA" id="ARBA00022857"/>
    </source>
</evidence>
<comment type="caution">
    <text evidence="11">Lacks conserved residue(s) required for the propagation of feature annotation.</text>
</comment>
<evidence type="ECO:0000256" key="5">
    <source>
        <dbReference type="ARBA" id="ARBA00022801"/>
    </source>
</evidence>
<evidence type="ECO:0000256" key="9">
    <source>
        <dbReference type="ARBA" id="ARBA00023167"/>
    </source>
</evidence>
<dbReference type="Gene3D" id="3.40.50.720">
    <property type="entry name" value="NAD(P)-binding Rossmann-like Domain"/>
    <property type="match status" value="1"/>
</dbReference>
<dbReference type="SUPFAM" id="SSF53223">
    <property type="entry name" value="Aminoacid dehydrogenase-like, N-terminal domain"/>
    <property type="match status" value="1"/>
</dbReference>
<keyword evidence="6 11" id="KW-0521">NADP</keyword>
<evidence type="ECO:0000313" key="15">
    <source>
        <dbReference type="Proteomes" id="UP000034022"/>
    </source>
</evidence>
<evidence type="ECO:0000256" key="2">
    <source>
        <dbReference type="ARBA" id="ARBA00011738"/>
    </source>
</evidence>
<dbReference type="PROSITE" id="PS00767">
    <property type="entry name" value="THF_DHG_CYH_2"/>
    <property type="match status" value="1"/>
</dbReference>
<evidence type="ECO:0000256" key="3">
    <source>
        <dbReference type="ARBA" id="ARBA00022563"/>
    </source>
</evidence>
<dbReference type="EC" id="3.5.4.9" evidence="11"/>
<dbReference type="GO" id="GO:0004477">
    <property type="term" value="F:methenyltetrahydrofolate cyclohydrolase activity"/>
    <property type="evidence" value="ECO:0007669"/>
    <property type="project" value="UniProtKB-UniRule"/>
</dbReference>
<dbReference type="PATRIC" id="fig|1618638.3.peg.746"/>
<keyword evidence="7 11" id="KW-0560">Oxidoreductase</keyword>
<comment type="catalytic activity">
    <reaction evidence="11">
        <text>(6R)-5,10-methenyltetrahydrofolate + H2O = (6R)-10-formyltetrahydrofolate + H(+)</text>
        <dbReference type="Rhea" id="RHEA:23700"/>
        <dbReference type="ChEBI" id="CHEBI:15377"/>
        <dbReference type="ChEBI" id="CHEBI:15378"/>
        <dbReference type="ChEBI" id="CHEBI:57455"/>
        <dbReference type="ChEBI" id="CHEBI:195366"/>
        <dbReference type="EC" id="3.5.4.9"/>
    </reaction>
</comment>
<accession>A0A0G0K455</accession>
<comment type="subunit">
    <text evidence="2 11">Homodimer.</text>
</comment>
<protein>
    <recommendedName>
        <fullName evidence="11">Bifunctional protein FolD</fullName>
    </recommendedName>
    <domain>
        <recommendedName>
            <fullName evidence="11">Methylenetetrahydrofolate dehydrogenase</fullName>
            <ecNumber evidence="11">1.5.1.5</ecNumber>
        </recommendedName>
    </domain>
    <domain>
        <recommendedName>
            <fullName evidence="11">Methenyltetrahydrofolate cyclohydrolase</fullName>
            <ecNumber evidence="11">3.5.4.9</ecNumber>
        </recommendedName>
    </domain>
</protein>
<dbReference type="InterPro" id="IPR020630">
    <property type="entry name" value="THF_DH/CycHdrlase_cat_dom"/>
</dbReference>
<keyword evidence="10 11" id="KW-0511">Multifunctional enzyme</keyword>
<dbReference type="Proteomes" id="UP000034022">
    <property type="component" value="Unassembled WGS sequence"/>
</dbReference>
<dbReference type="InterPro" id="IPR036291">
    <property type="entry name" value="NAD(P)-bd_dom_sf"/>
</dbReference>
<dbReference type="EC" id="1.5.1.5" evidence="11"/>
<dbReference type="HAMAP" id="MF_01576">
    <property type="entry name" value="THF_DHG_CYH"/>
    <property type="match status" value="1"/>
</dbReference>
<keyword evidence="11" id="KW-0028">Amino-acid biosynthesis</keyword>
<dbReference type="Gene3D" id="3.40.50.10860">
    <property type="entry name" value="Leucine Dehydrogenase, chain A, domain 1"/>
    <property type="match status" value="1"/>
</dbReference>
<dbReference type="FunFam" id="3.40.50.10860:FF:000005">
    <property type="entry name" value="C-1-tetrahydrofolate synthase, cytoplasmic, putative"/>
    <property type="match status" value="1"/>
</dbReference>
<keyword evidence="5 11" id="KW-0378">Hydrolase</keyword>
<dbReference type="GO" id="GO:0004488">
    <property type="term" value="F:methylenetetrahydrofolate dehydrogenase (NADP+) activity"/>
    <property type="evidence" value="ECO:0007669"/>
    <property type="project" value="UniProtKB-UniRule"/>
</dbReference>
<comment type="caution">
    <text evidence="14">The sequence shown here is derived from an EMBL/GenBank/DDBJ whole genome shotgun (WGS) entry which is preliminary data.</text>
</comment>
<feature type="domain" description="Tetrahydrofolate dehydrogenase/cyclohydrolase NAD(P)-binding" evidence="13">
    <location>
        <begin position="142"/>
        <end position="279"/>
    </location>
</feature>
<evidence type="ECO:0000256" key="10">
    <source>
        <dbReference type="ARBA" id="ARBA00023268"/>
    </source>
</evidence>